<evidence type="ECO:0000256" key="2">
    <source>
        <dbReference type="ARBA" id="ARBA00023015"/>
    </source>
</evidence>
<feature type="domain" description="Zn(2)-C6 fungal-type" evidence="6">
    <location>
        <begin position="41"/>
        <end position="72"/>
    </location>
</feature>
<dbReference type="InterPro" id="IPR036864">
    <property type="entry name" value="Zn2-C6_fun-type_DNA-bd_sf"/>
</dbReference>
<name>A0A427YDT5_9TREE</name>
<dbReference type="GO" id="GO:0008270">
    <property type="term" value="F:zinc ion binding"/>
    <property type="evidence" value="ECO:0007669"/>
    <property type="project" value="InterPro"/>
</dbReference>
<evidence type="ECO:0000256" key="4">
    <source>
        <dbReference type="ARBA" id="ARBA00023242"/>
    </source>
</evidence>
<keyword evidence="1" id="KW-0479">Metal-binding</keyword>
<dbReference type="OrthoDB" id="434771at2759"/>
<comment type="caution">
    <text evidence="7">The sequence shown here is derived from an EMBL/GenBank/DDBJ whole genome shotgun (WGS) entry which is preliminary data.</text>
</comment>
<accession>A0A427YDT5</accession>
<evidence type="ECO:0000256" key="5">
    <source>
        <dbReference type="SAM" id="MobiDB-lite"/>
    </source>
</evidence>
<reference evidence="7 8" key="1">
    <citation type="submission" date="2018-11" db="EMBL/GenBank/DDBJ databases">
        <title>Genome sequence of Saitozyma podzolica DSM 27192.</title>
        <authorList>
            <person name="Aliyu H."/>
            <person name="Gorte O."/>
            <person name="Ochsenreither K."/>
        </authorList>
    </citation>
    <scope>NUCLEOTIDE SEQUENCE [LARGE SCALE GENOMIC DNA]</scope>
    <source>
        <strain evidence="7 8">DSM 27192</strain>
    </source>
</reference>
<dbReference type="PANTHER" id="PTHR47424">
    <property type="entry name" value="REGULATORY PROTEIN GAL4"/>
    <property type="match status" value="1"/>
</dbReference>
<dbReference type="InterPro" id="IPR001138">
    <property type="entry name" value="Zn2Cys6_DnaBD"/>
</dbReference>
<evidence type="ECO:0000313" key="8">
    <source>
        <dbReference type="Proteomes" id="UP000279259"/>
    </source>
</evidence>
<dbReference type="SUPFAM" id="SSF57701">
    <property type="entry name" value="Zn2/Cys6 DNA-binding domain"/>
    <property type="match status" value="1"/>
</dbReference>
<dbReference type="Pfam" id="PF04082">
    <property type="entry name" value="Fungal_trans"/>
    <property type="match status" value="1"/>
</dbReference>
<gene>
    <name evidence="7" type="ORF">EHS25_002790</name>
</gene>
<dbReference type="PANTHER" id="PTHR47424:SF6">
    <property type="entry name" value="PROLINE UTILIZATION TRANS-ACTIVATOR"/>
    <property type="match status" value="1"/>
</dbReference>
<dbReference type="CDD" id="cd12148">
    <property type="entry name" value="fungal_TF_MHR"/>
    <property type="match status" value="1"/>
</dbReference>
<dbReference type="AlphaFoldDB" id="A0A427YDT5"/>
<keyword evidence="4" id="KW-0539">Nucleus</keyword>
<evidence type="ECO:0000256" key="1">
    <source>
        <dbReference type="ARBA" id="ARBA00022723"/>
    </source>
</evidence>
<dbReference type="SMART" id="SM00906">
    <property type="entry name" value="Fungal_trans"/>
    <property type="match status" value="1"/>
</dbReference>
<dbReference type="Proteomes" id="UP000279259">
    <property type="component" value="Unassembled WGS sequence"/>
</dbReference>
<dbReference type="PROSITE" id="PS00463">
    <property type="entry name" value="ZN2_CY6_FUNGAL_1"/>
    <property type="match status" value="1"/>
</dbReference>
<dbReference type="InterPro" id="IPR007219">
    <property type="entry name" value="XnlR_reg_dom"/>
</dbReference>
<dbReference type="SMART" id="SM00066">
    <property type="entry name" value="GAL4"/>
    <property type="match status" value="1"/>
</dbReference>
<dbReference type="GO" id="GO:0003677">
    <property type="term" value="F:DNA binding"/>
    <property type="evidence" value="ECO:0007669"/>
    <property type="project" value="InterPro"/>
</dbReference>
<dbReference type="EMBL" id="RSCD01000015">
    <property type="protein sequence ID" value="RSH89124.1"/>
    <property type="molecule type" value="Genomic_DNA"/>
</dbReference>
<evidence type="ECO:0000259" key="6">
    <source>
        <dbReference type="PROSITE" id="PS00463"/>
    </source>
</evidence>
<dbReference type="Gene3D" id="4.10.240.10">
    <property type="entry name" value="Zn(2)-C6 fungal-type DNA-binding domain"/>
    <property type="match status" value="1"/>
</dbReference>
<proteinExistence type="predicted"/>
<keyword evidence="3" id="KW-0804">Transcription</keyword>
<feature type="region of interest" description="Disordered" evidence="5">
    <location>
        <begin position="126"/>
        <end position="167"/>
    </location>
</feature>
<keyword evidence="8" id="KW-1185">Reference proteome</keyword>
<sequence>MSGDVEFLYTEEEHAVSISASAQARAKRRVPEDLRKRVEVSCDRCKKRKTKCIRLEGIERSCAACYAARQPCEATLPRKQRIYGSIESLDARSRLVHAIVRRLLPGRDVDDEESLRQLAHEYGVTDDELEPIGSSRPGESSTNPSRTDYGGDGVHGRDRPSDSDIELTCIPEGGLIPAPRGGYHYVGPASSFLFANTVRRLVSKSSLPAFDDASFRRYLRAIEFTSFRTSQALEARIQGHPASAAADEELPPAEVGGLTDPFLGAYSSYVSPADWPTPRSVLDARSSRELLPRRDVSDTAIAAFFDRVHPNFVVFNRDHFRARYDAVWAPTSSAMATQGDIGWTCALLLSVALGAQALESSNPNASEGASLVQSRCVSPVIRQGFQRLSLTASLPNTQALLLLSLYQHNAGERNTAWMVLGQAARMSVALGMHRDGEHAGFDPVERNTRRMVWWTLHMFEQTLSLALGRPSVTDIRDITTRLPDEAADGGDDYPSGYLAQSVLLTSLATSVRRIVAAVSSDYDKPDFLMKRIAISEDLSCQLSNWRAALPLIYAPASPLSTASTGASSSSCTPRIIISARSSIDLSFCAGPTT</sequence>
<feature type="compositionally biased region" description="Polar residues" evidence="5">
    <location>
        <begin position="137"/>
        <end position="146"/>
    </location>
</feature>
<evidence type="ECO:0000256" key="3">
    <source>
        <dbReference type="ARBA" id="ARBA00023163"/>
    </source>
</evidence>
<dbReference type="GO" id="GO:0000981">
    <property type="term" value="F:DNA-binding transcription factor activity, RNA polymerase II-specific"/>
    <property type="evidence" value="ECO:0007669"/>
    <property type="project" value="InterPro"/>
</dbReference>
<organism evidence="7 8">
    <name type="scientific">Saitozyma podzolica</name>
    <dbReference type="NCBI Taxonomy" id="1890683"/>
    <lineage>
        <taxon>Eukaryota</taxon>
        <taxon>Fungi</taxon>
        <taxon>Dikarya</taxon>
        <taxon>Basidiomycota</taxon>
        <taxon>Agaricomycotina</taxon>
        <taxon>Tremellomycetes</taxon>
        <taxon>Tremellales</taxon>
        <taxon>Trimorphomycetaceae</taxon>
        <taxon>Saitozyma</taxon>
    </lineage>
</organism>
<dbReference type="CDD" id="cd00067">
    <property type="entry name" value="GAL4"/>
    <property type="match status" value="1"/>
</dbReference>
<evidence type="ECO:0000313" key="7">
    <source>
        <dbReference type="EMBL" id="RSH89124.1"/>
    </source>
</evidence>
<keyword evidence="2" id="KW-0805">Transcription regulation</keyword>
<dbReference type="STRING" id="1890683.A0A427YDT5"/>
<dbReference type="InterPro" id="IPR051127">
    <property type="entry name" value="Fungal_SecMet_Regulators"/>
</dbReference>
<protein>
    <recommendedName>
        <fullName evidence="6">Zn(2)-C6 fungal-type domain-containing protein</fullName>
    </recommendedName>
</protein>
<dbReference type="GO" id="GO:0006351">
    <property type="term" value="P:DNA-templated transcription"/>
    <property type="evidence" value="ECO:0007669"/>
    <property type="project" value="InterPro"/>
</dbReference>